<dbReference type="RefSeq" id="WP_425307624.1">
    <property type="nucleotide sequence ID" value="NZ_CP154795.1"/>
</dbReference>
<evidence type="ECO:0008006" key="4">
    <source>
        <dbReference type="Google" id="ProtNLM"/>
    </source>
</evidence>
<dbReference type="Proteomes" id="UP001442841">
    <property type="component" value="Chromosome"/>
</dbReference>
<dbReference type="EMBL" id="CP154795">
    <property type="protein sequence ID" value="XAN06192.1"/>
    <property type="molecule type" value="Genomic_DNA"/>
</dbReference>
<proteinExistence type="predicted"/>
<feature type="region of interest" description="Disordered" evidence="1">
    <location>
        <begin position="158"/>
        <end position="184"/>
    </location>
</feature>
<keyword evidence="3" id="KW-1185">Reference proteome</keyword>
<evidence type="ECO:0000256" key="1">
    <source>
        <dbReference type="SAM" id="MobiDB-lite"/>
    </source>
</evidence>
<accession>A0ABZ3FLC3</accession>
<organism evidence="2 3">
    <name type="scientific">Ammonicoccus fulvus</name>
    <dbReference type="NCBI Taxonomy" id="3138240"/>
    <lineage>
        <taxon>Bacteria</taxon>
        <taxon>Bacillati</taxon>
        <taxon>Actinomycetota</taxon>
        <taxon>Actinomycetes</taxon>
        <taxon>Propionibacteriales</taxon>
        <taxon>Propionibacteriaceae</taxon>
        <taxon>Ammonicoccus</taxon>
    </lineage>
</organism>
<name>A0ABZ3FLC3_9ACTN</name>
<evidence type="ECO:0000313" key="2">
    <source>
        <dbReference type="EMBL" id="XAN06192.1"/>
    </source>
</evidence>
<reference evidence="2 3" key="1">
    <citation type="submission" date="2024-04" db="EMBL/GenBank/DDBJ databases">
        <title>Isolation of an actinomycete strain from pig manure.</title>
        <authorList>
            <person name="Gong T."/>
            <person name="Yu Z."/>
            <person name="An M."/>
            <person name="Wei C."/>
            <person name="Yang W."/>
            <person name="Liu L."/>
        </authorList>
    </citation>
    <scope>NUCLEOTIDE SEQUENCE [LARGE SCALE GENOMIC DNA]</scope>
    <source>
        <strain evidence="2 3">ZF39</strain>
    </source>
</reference>
<sequence>MTALRRWQGALVLAVALLLVGLLQLPFQQSSSDTRWYAGVPGKTVATETVAVQVDRPRFATTVTVNSKSYETSDVFVVLDVRIDLIREVVRLQPWLVTTDGYRYASRGIGGEPLVSAQGFASQGVLVFEVPRERIAGAIVEFEPIRDVDTYAGRIRIDNAFPAPPPPGDHSEDLPAQPRTLVRP</sequence>
<gene>
    <name evidence="2" type="ORF">AADG42_02340</name>
</gene>
<evidence type="ECO:0000313" key="3">
    <source>
        <dbReference type="Proteomes" id="UP001442841"/>
    </source>
</evidence>
<protein>
    <recommendedName>
        <fullName evidence="4">DUF4352 domain-containing protein</fullName>
    </recommendedName>
</protein>